<sequence length="387" mass="42376">MSDVGPPIDLPVLDISNPLDPEAGKALLAAATKYGFLYVDSRGTDFTAAEVDRAFELSKKFFASPVEEKAACRIEPNISQLINPTQNRGWSGMHSETLDPEHQRTGDFKEAFNFGEFTQSNKAQQPLPASLTPHESEIAHFASLCNKTCTRILTLLALGLGIPPTFFTTRHDPTTGPTGSILRYLFYPSITSPLTSTYSHKTDVRAGAHSDYGSITLLFQRPGQPGLEILTPDGKGWAPVPVIPTTSTTSSSEEGKGGEEFPFPPILVNIGDLLSYWTDGLLKSTVHRVVFPTSEQQRPNAQDRYSIVYFCHPLDRTELVPVPSRVVEEFRRSKSTEGGEGGVRVGFGGGAGMLEEGKRALTAQEHLMARLDATYGFRREEKQGKDE</sequence>
<dbReference type="GO" id="GO:0016491">
    <property type="term" value="F:oxidoreductase activity"/>
    <property type="evidence" value="ECO:0007669"/>
    <property type="project" value="UniProtKB-KW"/>
</dbReference>
<evidence type="ECO:0000256" key="5">
    <source>
        <dbReference type="RuleBase" id="RU003682"/>
    </source>
</evidence>
<dbReference type="PANTHER" id="PTHR10209:SF886">
    <property type="entry name" value="UPF0676 PROTEIN C1494.01"/>
    <property type="match status" value="1"/>
</dbReference>
<evidence type="ECO:0000313" key="7">
    <source>
        <dbReference type="EMBL" id="GAQ46210.1"/>
    </source>
</evidence>
<comment type="caution">
    <text evidence="7">The sequence shown here is derived from an EMBL/GenBank/DDBJ whole genome shotgun (WGS) entry which is preliminary data.</text>
</comment>
<reference evidence="8" key="1">
    <citation type="journal article" date="2016" name="Genome Announc.">
        <title>Draft genome sequence of Aspergillus niger strain An76.</title>
        <authorList>
            <person name="Gong W."/>
            <person name="Cheng Z."/>
            <person name="Zhang H."/>
            <person name="Liu L."/>
            <person name="Gao P."/>
            <person name="Wang L."/>
        </authorList>
    </citation>
    <scope>NUCLEOTIDE SEQUENCE [LARGE SCALE GENOMIC DNA]</scope>
    <source>
        <strain evidence="8">An76</strain>
    </source>
</reference>
<dbReference type="Gene3D" id="2.60.120.330">
    <property type="entry name" value="B-lactam Antibiotic, Isopenicillin N Synthase, Chain"/>
    <property type="match status" value="1"/>
</dbReference>
<comment type="similarity">
    <text evidence="1 5">Belongs to the iron/ascorbate-dependent oxidoreductase family.</text>
</comment>
<evidence type="ECO:0000256" key="2">
    <source>
        <dbReference type="ARBA" id="ARBA00022723"/>
    </source>
</evidence>
<dbReference type="OMA" id="FTTRHDP"/>
<evidence type="ECO:0000256" key="4">
    <source>
        <dbReference type="ARBA" id="ARBA00023004"/>
    </source>
</evidence>
<dbReference type="InterPro" id="IPR027443">
    <property type="entry name" value="IPNS-like_sf"/>
</dbReference>
<dbReference type="PANTHER" id="PTHR10209">
    <property type="entry name" value="OXIDOREDUCTASE, 2OG-FE II OXYGENASE FAMILY PROTEIN"/>
    <property type="match status" value="1"/>
</dbReference>
<dbReference type="GO" id="GO:0044283">
    <property type="term" value="P:small molecule biosynthetic process"/>
    <property type="evidence" value="ECO:0007669"/>
    <property type="project" value="UniProtKB-ARBA"/>
</dbReference>
<accession>A0A100IS25</accession>
<evidence type="ECO:0000256" key="1">
    <source>
        <dbReference type="ARBA" id="ARBA00008056"/>
    </source>
</evidence>
<protein>
    <submittedName>
        <fullName evidence="7">Oxidoreductase, 2OG-Fe(II) oxygenase family</fullName>
    </submittedName>
</protein>
<evidence type="ECO:0000259" key="6">
    <source>
        <dbReference type="PROSITE" id="PS51471"/>
    </source>
</evidence>
<keyword evidence="4 5" id="KW-0408">Iron</keyword>
<evidence type="ECO:0000256" key="3">
    <source>
        <dbReference type="ARBA" id="ARBA00023002"/>
    </source>
</evidence>
<dbReference type="VEuPathDB" id="FungiDB:ASPNIDRAFT2_1147422"/>
<dbReference type="PROSITE" id="PS51471">
    <property type="entry name" value="FE2OG_OXY"/>
    <property type="match status" value="1"/>
</dbReference>
<dbReference type="EMBL" id="BCMY01000020">
    <property type="protein sequence ID" value="GAQ46210.1"/>
    <property type="molecule type" value="Genomic_DNA"/>
</dbReference>
<feature type="domain" description="Fe2OG dioxygenase" evidence="6">
    <location>
        <begin position="189"/>
        <end position="313"/>
    </location>
</feature>
<name>A0A100IS25_ASPNG</name>
<gene>
    <name evidence="7" type="ORF">ABL_08871</name>
</gene>
<keyword evidence="3 5" id="KW-0560">Oxidoreductase</keyword>
<dbReference type="VEuPathDB" id="FungiDB:M747DRAFT_367046"/>
<dbReference type="VEuPathDB" id="FungiDB:An18g02050"/>
<evidence type="ECO:0000313" key="8">
    <source>
        <dbReference type="Proteomes" id="UP000068243"/>
    </source>
</evidence>
<organism evidence="7 8">
    <name type="scientific">Aspergillus niger</name>
    <dbReference type="NCBI Taxonomy" id="5061"/>
    <lineage>
        <taxon>Eukaryota</taxon>
        <taxon>Fungi</taxon>
        <taxon>Dikarya</taxon>
        <taxon>Ascomycota</taxon>
        <taxon>Pezizomycotina</taxon>
        <taxon>Eurotiomycetes</taxon>
        <taxon>Eurotiomycetidae</taxon>
        <taxon>Eurotiales</taxon>
        <taxon>Aspergillaceae</taxon>
        <taxon>Aspergillus</taxon>
        <taxon>Aspergillus subgen. Circumdati</taxon>
    </lineage>
</organism>
<dbReference type="VEuPathDB" id="FungiDB:ATCC64974_110220"/>
<dbReference type="AlphaFoldDB" id="A0A100IS25"/>
<proteinExistence type="inferred from homology"/>
<dbReference type="GO" id="GO:0046872">
    <property type="term" value="F:metal ion binding"/>
    <property type="evidence" value="ECO:0007669"/>
    <property type="project" value="UniProtKB-KW"/>
</dbReference>
<dbReference type="Pfam" id="PF14226">
    <property type="entry name" value="DIOX_N"/>
    <property type="match status" value="1"/>
</dbReference>
<dbReference type="OrthoDB" id="288590at2759"/>
<keyword evidence="2 5" id="KW-0479">Metal-binding</keyword>
<dbReference type="InterPro" id="IPR044861">
    <property type="entry name" value="IPNS-like_FE2OG_OXY"/>
</dbReference>
<dbReference type="Proteomes" id="UP000068243">
    <property type="component" value="Unassembled WGS sequence"/>
</dbReference>
<dbReference type="Pfam" id="PF03171">
    <property type="entry name" value="2OG-FeII_Oxy"/>
    <property type="match status" value="1"/>
</dbReference>
<dbReference type="InterPro" id="IPR005123">
    <property type="entry name" value="Oxoglu/Fe-dep_dioxygenase_dom"/>
</dbReference>
<dbReference type="InterPro" id="IPR026992">
    <property type="entry name" value="DIOX_N"/>
</dbReference>
<dbReference type="SUPFAM" id="SSF51197">
    <property type="entry name" value="Clavaminate synthase-like"/>
    <property type="match status" value="1"/>
</dbReference>